<dbReference type="Pfam" id="PF08219">
    <property type="entry name" value="TOM13"/>
    <property type="match status" value="1"/>
</dbReference>
<feature type="compositionally biased region" description="Basic and acidic residues" evidence="1">
    <location>
        <begin position="97"/>
        <end position="122"/>
    </location>
</feature>
<reference evidence="2 3" key="1">
    <citation type="submission" date="2016-04" db="EMBL/GenBank/DDBJ databases">
        <title>A degradative enzymes factory behind the ericoid mycorrhizal symbiosis.</title>
        <authorList>
            <consortium name="DOE Joint Genome Institute"/>
            <person name="Martino E."/>
            <person name="Morin E."/>
            <person name="Grelet G."/>
            <person name="Kuo A."/>
            <person name="Kohler A."/>
            <person name="Daghino S."/>
            <person name="Barry K."/>
            <person name="Choi C."/>
            <person name="Cichocki N."/>
            <person name="Clum A."/>
            <person name="Copeland A."/>
            <person name="Hainaut M."/>
            <person name="Haridas S."/>
            <person name="Labutti K."/>
            <person name="Lindquist E."/>
            <person name="Lipzen A."/>
            <person name="Khouja H.-R."/>
            <person name="Murat C."/>
            <person name="Ohm R."/>
            <person name="Olson A."/>
            <person name="Spatafora J."/>
            <person name="Veneault-Fourrey C."/>
            <person name="Henrissat B."/>
            <person name="Grigoriev I."/>
            <person name="Martin F."/>
            <person name="Perotto S."/>
        </authorList>
    </citation>
    <scope>NUCLEOTIDE SEQUENCE [LARGE SCALE GENOMIC DNA]</scope>
    <source>
        <strain evidence="2 3">F</strain>
    </source>
</reference>
<feature type="compositionally biased region" description="Polar residues" evidence="1">
    <location>
        <begin position="10"/>
        <end position="30"/>
    </location>
</feature>
<gene>
    <name evidence="2" type="ORF">L207DRAFT_514487</name>
</gene>
<feature type="region of interest" description="Disordered" evidence="1">
    <location>
        <begin position="97"/>
        <end position="130"/>
    </location>
</feature>
<keyword evidence="3" id="KW-1185">Reference proteome</keyword>
<dbReference type="AlphaFoldDB" id="A0A2J6RF66"/>
<evidence type="ECO:0000313" key="2">
    <source>
        <dbReference type="EMBL" id="PMD37162.1"/>
    </source>
</evidence>
<accession>A0A2J6RF66</accession>
<protein>
    <submittedName>
        <fullName evidence="2">TOM13-domain-containing protein</fullName>
    </submittedName>
</protein>
<dbReference type="OrthoDB" id="5529571at2759"/>
<evidence type="ECO:0000313" key="3">
    <source>
        <dbReference type="Proteomes" id="UP000235786"/>
    </source>
</evidence>
<dbReference type="GO" id="GO:0005741">
    <property type="term" value="C:mitochondrial outer membrane"/>
    <property type="evidence" value="ECO:0007669"/>
    <property type="project" value="InterPro"/>
</dbReference>
<organism evidence="2 3">
    <name type="scientific">Hyaloscypha variabilis (strain UAMH 11265 / GT02V1 / F)</name>
    <name type="common">Meliniomyces variabilis</name>
    <dbReference type="NCBI Taxonomy" id="1149755"/>
    <lineage>
        <taxon>Eukaryota</taxon>
        <taxon>Fungi</taxon>
        <taxon>Dikarya</taxon>
        <taxon>Ascomycota</taxon>
        <taxon>Pezizomycotina</taxon>
        <taxon>Leotiomycetes</taxon>
        <taxon>Helotiales</taxon>
        <taxon>Hyaloscyphaceae</taxon>
        <taxon>Hyaloscypha</taxon>
        <taxon>Hyaloscypha variabilis</taxon>
    </lineage>
</organism>
<dbReference type="PANTHER" id="PTHR28241">
    <property type="entry name" value="MITOCHONDRIAL IMPORT PROTEIN 1"/>
    <property type="match status" value="1"/>
</dbReference>
<dbReference type="GO" id="GO:0045040">
    <property type="term" value="P:protein insertion into mitochondrial outer membrane"/>
    <property type="evidence" value="ECO:0007669"/>
    <property type="project" value="TreeGrafter"/>
</dbReference>
<dbReference type="Proteomes" id="UP000235786">
    <property type="component" value="Unassembled WGS sequence"/>
</dbReference>
<dbReference type="STRING" id="1149755.A0A2J6RF66"/>
<dbReference type="GO" id="GO:0070096">
    <property type="term" value="P:mitochondrial outer membrane translocase complex assembly"/>
    <property type="evidence" value="ECO:0007669"/>
    <property type="project" value="TreeGrafter"/>
</dbReference>
<evidence type="ECO:0000256" key="1">
    <source>
        <dbReference type="SAM" id="MobiDB-lite"/>
    </source>
</evidence>
<dbReference type="EMBL" id="KZ613949">
    <property type="protein sequence ID" value="PMD37162.1"/>
    <property type="molecule type" value="Genomic_DNA"/>
</dbReference>
<dbReference type="PANTHER" id="PTHR28241:SF1">
    <property type="entry name" value="MITOCHONDRIAL IMPORT PROTEIN 1"/>
    <property type="match status" value="1"/>
</dbReference>
<feature type="region of interest" description="Disordered" evidence="1">
    <location>
        <begin position="1"/>
        <end position="43"/>
    </location>
</feature>
<dbReference type="InterPro" id="IPR013262">
    <property type="entry name" value="OMP_MIM1/TOM13_mt"/>
</dbReference>
<proteinExistence type="predicted"/>
<sequence>MSSDDRINPLSESSMTIPSDSEQYSGNDDISPSPPSSSSSPPMILYTPPTLWGLLRGAAINLLLPFINGLMLGFGELFAHEAAFRLGWGGTKVFPTGRDRHPVGPGIEIRDDPLERRRREGNLDDITSLE</sequence>
<name>A0A2J6RF66_HYAVF</name>